<evidence type="ECO:0000256" key="9">
    <source>
        <dbReference type="ARBA" id="ARBA00023224"/>
    </source>
</evidence>
<feature type="transmembrane region" description="Helical" evidence="10">
    <location>
        <begin position="46"/>
        <end position="65"/>
    </location>
</feature>
<feature type="transmembrane region" description="Helical" evidence="10">
    <location>
        <begin position="262"/>
        <end position="289"/>
    </location>
</feature>
<dbReference type="PANTHER" id="PTHR21137:SF35">
    <property type="entry name" value="ODORANT RECEPTOR 19A-RELATED"/>
    <property type="match status" value="1"/>
</dbReference>
<dbReference type="AlphaFoldDB" id="A0A3L8DIY9"/>
<dbReference type="GO" id="GO:0005549">
    <property type="term" value="F:odorant binding"/>
    <property type="evidence" value="ECO:0007669"/>
    <property type="project" value="InterPro"/>
</dbReference>
<feature type="transmembrane region" description="Helical" evidence="10">
    <location>
        <begin position="196"/>
        <end position="222"/>
    </location>
</feature>
<feature type="transmembrane region" description="Helical" evidence="10">
    <location>
        <begin position="301"/>
        <end position="321"/>
    </location>
</feature>
<dbReference type="PANTHER" id="PTHR21137">
    <property type="entry name" value="ODORANT RECEPTOR"/>
    <property type="match status" value="1"/>
</dbReference>
<keyword evidence="3 10" id="KW-0716">Sensory transduction</keyword>
<evidence type="ECO:0000256" key="8">
    <source>
        <dbReference type="ARBA" id="ARBA00023170"/>
    </source>
</evidence>
<gene>
    <name evidence="11" type="ORF">DMN91_007004</name>
</gene>
<protein>
    <recommendedName>
        <fullName evidence="10">Odorant receptor</fullName>
    </recommendedName>
</protein>
<keyword evidence="8 10" id="KW-0675">Receptor</keyword>
<proteinExistence type="inferred from homology"/>
<evidence type="ECO:0000256" key="3">
    <source>
        <dbReference type="ARBA" id="ARBA00022606"/>
    </source>
</evidence>
<evidence type="ECO:0000313" key="11">
    <source>
        <dbReference type="EMBL" id="RLU20394.1"/>
    </source>
</evidence>
<keyword evidence="7 10" id="KW-0472">Membrane</keyword>
<evidence type="ECO:0000256" key="6">
    <source>
        <dbReference type="ARBA" id="ARBA00022989"/>
    </source>
</evidence>
<comment type="similarity">
    <text evidence="10">Belongs to the insect chemoreceptor superfamily. Heteromeric odorant receptor channel (TC 1.A.69) family.</text>
</comment>
<evidence type="ECO:0000256" key="5">
    <source>
        <dbReference type="ARBA" id="ARBA00022725"/>
    </source>
</evidence>
<evidence type="ECO:0000256" key="4">
    <source>
        <dbReference type="ARBA" id="ARBA00022692"/>
    </source>
</evidence>
<dbReference type="InterPro" id="IPR004117">
    <property type="entry name" value="7tm6_olfct_rcpt"/>
</dbReference>
<dbReference type="OrthoDB" id="7634903at2759"/>
<keyword evidence="6 10" id="KW-1133">Transmembrane helix</keyword>
<feature type="transmembrane region" description="Helical" evidence="10">
    <location>
        <begin position="133"/>
        <end position="155"/>
    </location>
</feature>
<evidence type="ECO:0000256" key="10">
    <source>
        <dbReference type="RuleBase" id="RU351113"/>
    </source>
</evidence>
<evidence type="ECO:0000256" key="7">
    <source>
        <dbReference type="ARBA" id="ARBA00023136"/>
    </source>
</evidence>
<evidence type="ECO:0000313" key="12">
    <source>
        <dbReference type="Proteomes" id="UP000279307"/>
    </source>
</evidence>
<comment type="caution">
    <text evidence="10">Lacks conserved residue(s) required for the propagation of feature annotation.</text>
</comment>
<accession>A0A3L8DIY9</accession>
<dbReference type="GO" id="GO:0007165">
    <property type="term" value="P:signal transduction"/>
    <property type="evidence" value="ECO:0007669"/>
    <property type="project" value="UniProtKB-KW"/>
</dbReference>
<dbReference type="Pfam" id="PF02949">
    <property type="entry name" value="7tm_6"/>
    <property type="match status" value="1"/>
</dbReference>
<evidence type="ECO:0000256" key="2">
    <source>
        <dbReference type="ARBA" id="ARBA00022475"/>
    </source>
</evidence>
<keyword evidence="5 10" id="KW-0552">Olfaction</keyword>
<organism evidence="11 12">
    <name type="scientific">Ooceraea biroi</name>
    <name type="common">Clonal raider ant</name>
    <name type="synonym">Cerapachys biroi</name>
    <dbReference type="NCBI Taxonomy" id="2015173"/>
    <lineage>
        <taxon>Eukaryota</taxon>
        <taxon>Metazoa</taxon>
        <taxon>Ecdysozoa</taxon>
        <taxon>Arthropoda</taxon>
        <taxon>Hexapoda</taxon>
        <taxon>Insecta</taxon>
        <taxon>Pterygota</taxon>
        <taxon>Neoptera</taxon>
        <taxon>Endopterygota</taxon>
        <taxon>Hymenoptera</taxon>
        <taxon>Apocrita</taxon>
        <taxon>Aculeata</taxon>
        <taxon>Formicoidea</taxon>
        <taxon>Formicidae</taxon>
        <taxon>Dorylinae</taxon>
        <taxon>Ooceraea</taxon>
    </lineage>
</organism>
<dbReference type="GO" id="GO:0004984">
    <property type="term" value="F:olfactory receptor activity"/>
    <property type="evidence" value="ECO:0007669"/>
    <property type="project" value="InterPro"/>
</dbReference>
<reference evidence="11 12" key="1">
    <citation type="journal article" date="2018" name="Genome Res.">
        <title>The genomic architecture and molecular evolution of ant odorant receptors.</title>
        <authorList>
            <person name="McKenzie S.K."/>
            <person name="Kronauer D.J.C."/>
        </authorList>
    </citation>
    <scope>NUCLEOTIDE SEQUENCE [LARGE SCALE GENOMIC DNA]</scope>
    <source>
        <strain evidence="11">Clonal line C1</strain>
    </source>
</reference>
<name>A0A3L8DIY9_OOCBI</name>
<evidence type="ECO:0000256" key="1">
    <source>
        <dbReference type="ARBA" id="ARBA00004651"/>
    </source>
</evidence>
<dbReference type="EMBL" id="QOIP01000007">
    <property type="protein sequence ID" value="RLU20394.1"/>
    <property type="molecule type" value="Genomic_DNA"/>
</dbReference>
<dbReference type="GO" id="GO:0005886">
    <property type="term" value="C:plasma membrane"/>
    <property type="evidence" value="ECO:0007669"/>
    <property type="project" value="UniProtKB-SubCell"/>
</dbReference>
<dbReference type="Proteomes" id="UP000279307">
    <property type="component" value="Chromosome 7"/>
</dbReference>
<keyword evidence="4 10" id="KW-0812">Transmembrane</keyword>
<feature type="transmembrane region" description="Helical" evidence="10">
    <location>
        <begin position="77"/>
        <end position="96"/>
    </location>
</feature>
<sequence length="398" mass="46489">MDDSNYSGRKDFEWAVQLNRASLHLLGIWPNPEENPKKKLMSNIRVFVTFVLVISLLVPSIHSLIKIRSDIMMTIDNLQYTLPVLSAIIRLAIFWWRKEVLMPIMNMVMEDWLKSKTIYERNTMIKWALRERIIITITYLIIMMVIILLFGMSIFGKSMRLTSNITDSYRSLPVQTYYIYDVTKRPQYELTIISQYISLIIAAMLYTGIDNFFGLLVFHICGQLDIMRYRLKHSHQKFRAILRCSVMYHLRLLRTIDTIENIYNVILLILFLYFAILFAFCGFLLVTVFEDEKNDISFTRLSLSFLIILALLFHMGIYCAVGEALISKIDGIHYAAYDCKWYSLAPKEAKDLIPFIIKFSEPVYFTAGKVFPITMAMFCNLIKTSVSYVSVLLTTRKN</sequence>
<keyword evidence="9 10" id="KW-0807">Transducer</keyword>
<keyword evidence="2" id="KW-1003">Cell membrane</keyword>
<comment type="caution">
    <text evidence="11">The sequence shown here is derived from an EMBL/GenBank/DDBJ whole genome shotgun (WGS) entry which is preliminary data.</text>
</comment>
<comment type="subcellular location">
    <subcellularLocation>
        <location evidence="1 10">Cell membrane</location>
        <topology evidence="1 10">Multi-pass membrane protein</topology>
    </subcellularLocation>
</comment>